<evidence type="ECO:0000256" key="3">
    <source>
        <dbReference type="ARBA" id="ARBA00023002"/>
    </source>
</evidence>
<dbReference type="EMBL" id="DS566042">
    <property type="status" value="NOT_ANNOTATED_CDS"/>
    <property type="molecule type" value="Genomic_DNA"/>
</dbReference>
<dbReference type="PROSITE" id="PS00079">
    <property type="entry name" value="MULTICOPPER_OXIDASE1"/>
    <property type="match status" value="2"/>
</dbReference>
<dbReference type="eggNOG" id="KOG1263">
    <property type="taxonomic scope" value="Eukaryota"/>
</dbReference>
<feature type="chain" id="PRO_5003587737" evidence="4">
    <location>
        <begin position="23"/>
        <end position="867"/>
    </location>
</feature>
<dbReference type="InterPro" id="IPR001117">
    <property type="entry name" value="Cu-oxidase_2nd"/>
</dbReference>
<dbReference type="SUPFAM" id="SSF51735">
    <property type="entry name" value="NAD(P)-binding Rossmann-fold domains"/>
    <property type="match status" value="1"/>
</dbReference>
<dbReference type="InterPro" id="IPR020904">
    <property type="entry name" value="Sc_DH/Rdtase_CS"/>
</dbReference>
<feature type="domain" description="Plastocyanin-like" evidence="7">
    <location>
        <begin position="48"/>
        <end position="151"/>
    </location>
</feature>
<keyword evidence="2" id="KW-0479">Metal-binding</keyword>
<dbReference type="VEuPathDB" id="FungiDB:KRP23_13525"/>
<dbReference type="SUPFAM" id="SSF49503">
    <property type="entry name" value="Cupredoxins"/>
    <property type="match status" value="3"/>
</dbReference>
<dbReference type="eggNOG" id="KOG1205">
    <property type="taxonomic scope" value="Eukaryota"/>
</dbReference>
<dbReference type="InterPro" id="IPR002355">
    <property type="entry name" value="Cu_oxidase_Cu_BS"/>
</dbReference>
<dbReference type="Gene3D" id="2.60.40.420">
    <property type="entry name" value="Cupredoxins - blue copper proteins"/>
    <property type="match status" value="3"/>
</dbReference>
<dbReference type="VEuPathDB" id="FungiDB:KRP22_12509"/>
<dbReference type="VEuPathDB" id="FungiDB:KRP23_13524"/>
<dbReference type="Pfam" id="PF00106">
    <property type="entry name" value="adh_short"/>
    <property type="match status" value="1"/>
</dbReference>
<dbReference type="PANTHER" id="PTHR11709:SF511">
    <property type="entry name" value="LACCASE"/>
    <property type="match status" value="1"/>
</dbReference>
<evidence type="ECO:0000256" key="4">
    <source>
        <dbReference type="SAM" id="SignalP"/>
    </source>
</evidence>
<dbReference type="VEuPathDB" id="FungiDB:KRP22_12510"/>
<keyword evidence="3" id="KW-0560">Oxidoreductase</keyword>
<dbReference type="InterPro" id="IPR008972">
    <property type="entry name" value="Cupredoxin"/>
</dbReference>
<evidence type="ECO:0000256" key="2">
    <source>
        <dbReference type="ARBA" id="ARBA00022723"/>
    </source>
</evidence>
<dbReference type="STRING" id="164328.H3GSN3"/>
<reference evidence="8" key="2">
    <citation type="submission" date="2015-06" db="UniProtKB">
        <authorList>
            <consortium name="EnsemblProtists"/>
        </authorList>
    </citation>
    <scope>IDENTIFICATION</scope>
    <source>
        <strain evidence="8">Pr102</strain>
    </source>
</reference>
<dbReference type="AlphaFoldDB" id="H3GSN3"/>
<feature type="domain" description="Plastocyanin-like" evidence="5">
    <location>
        <begin position="154"/>
        <end position="298"/>
    </location>
</feature>
<evidence type="ECO:0000259" key="5">
    <source>
        <dbReference type="Pfam" id="PF00394"/>
    </source>
</evidence>
<organism evidence="8 9">
    <name type="scientific">Phytophthora ramorum</name>
    <name type="common">Sudden oak death agent</name>
    <dbReference type="NCBI Taxonomy" id="164328"/>
    <lineage>
        <taxon>Eukaryota</taxon>
        <taxon>Sar</taxon>
        <taxon>Stramenopiles</taxon>
        <taxon>Oomycota</taxon>
        <taxon>Peronosporomycetes</taxon>
        <taxon>Peronosporales</taxon>
        <taxon>Peronosporaceae</taxon>
        <taxon>Phytophthora</taxon>
    </lineage>
</organism>
<dbReference type="InterPro" id="IPR033138">
    <property type="entry name" value="Cu_oxidase_CS"/>
</dbReference>
<evidence type="ECO:0000313" key="8">
    <source>
        <dbReference type="EnsemblProtists" id="Phyra80028"/>
    </source>
</evidence>
<dbReference type="Gene3D" id="3.40.50.720">
    <property type="entry name" value="NAD(P)-binding Rossmann-like Domain"/>
    <property type="match status" value="1"/>
</dbReference>
<dbReference type="EnsemblProtists" id="Phyra80028">
    <property type="protein sequence ID" value="Phyra80028"/>
    <property type="gene ID" value="Phyra80028"/>
</dbReference>
<name>H3GSN3_PHYRM</name>
<dbReference type="InterPro" id="IPR002347">
    <property type="entry name" value="SDR_fam"/>
</dbReference>
<dbReference type="Proteomes" id="UP000005238">
    <property type="component" value="Unassembled WGS sequence"/>
</dbReference>
<comment type="similarity">
    <text evidence="1">Belongs to the multicopper oxidase family.</text>
</comment>
<dbReference type="InterPro" id="IPR045087">
    <property type="entry name" value="Cu-oxidase_fam"/>
</dbReference>
<dbReference type="PRINTS" id="PR00081">
    <property type="entry name" value="GDHRDH"/>
</dbReference>
<dbReference type="Pfam" id="PF07731">
    <property type="entry name" value="Cu-oxidase_2"/>
    <property type="match status" value="1"/>
</dbReference>
<evidence type="ECO:0000259" key="7">
    <source>
        <dbReference type="Pfam" id="PF07732"/>
    </source>
</evidence>
<sequence>MGLLIYLSTLLSLNALAPQVDAAACYDAVVSYDFRVTYIASAFDGVALTSFGINDRPAHEALIEVTLGQEVQVTVTNELVEPTCLHWHGLKQLGTQEMDGVSGITQCYIPPNATAVYHFTPDKAGSFWWHSHHSTQYSYGLRGPLVVHPRTDQLESWQKDIDAEYNVQLADIYHGAPGAPPIWDSVLINNLGRYNCTAAAAHGFTDCSEDQPLSRFRFQAGNKYLLRVMCMSALAPFEFSIDEHEFRVIAADGDSLEPTELITNITINVGQRYDLLVEAKNASDAPIGSFWMRTTGLNGLPWTAASGANAGEGFNADGLAIIYYEDDDESEPTTQRWNETSTVGEFDFTPVNATTLQETPDDRVVVEFFFPGIGQIAIDGSSFNQFFVPDFAPLLTIADGMTTEELPVSANAREIVYGDHVEIVLVNEQNEQHPFHLHGHSPWVVGSGQATLAEVQSSSLSPLKLSGAMFRDVYTVPPCPTDDANVCTGVGYVVLRLEADNPGVWMLHCHIDWHLDGGLAMLFVEGEQQLQDAGVDAFADSILSVCGSNFTGASFDTSITVTVPPSWLSLTRRKTISSLVTTLVRVWLVTGCASGLGHEVVLAALAHGDCVIATARNPERLADLEQKGARTLALDVTASQEELHAVAARALEIYGTVDVLVNNAAYLLQGAIEECSEQEVLDQYNTNVFGMLRVLRAVLPHMRAKRAGVVANVGSAGGWKGIPGIGLYGSTKFAIAGISLALRDEVAPLGIEVTVVEPGAFRTSILGKGFVPAKDPIEDFASLTKPLTTHVANFSGKQPGDPAKAAQLMVEALTKSGRCVGKALPSRLLLGTDAVKLGQGVLEQTNRELSEWAELSGSTDFQNAGKP</sequence>
<keyword evidence="9" id="KW-1185">Reference proteome</keyword>
<dbReference type="PANTHER" id="PTHR11709">
    <property type="entry name" value="MULTI-COPPER OXIDASE"/>
    <property type="match status" value="1"/>
</dbReference>
<dbReference type="InterPro" id="IPR011707">
    <property type="entry name" value="Cu-oxidase-like_N"/>
</dbReference>
<dbReference type="InParanoid" id="H3GSN3"/>
<dbReference type="Pfam" id="PF00394">
    <property type="entry name" value="Cu-oxidase"/>
    <property type="match status" value="1"/>
</dbReference>
<dbReference type="CDD" id="cd04207">
    <property type="entry name" value="CuRO_3_LCC_like"/>
    <property type="match status" value="1"/>
</dbReference>
<dbReference type="OMA" id="FIIYPRM"/>
<keyword evidence="4" id="KW-0732">Signal</keyword>
<dbReference type="Pfam" id="PF07732">
    <property type="entry name" value="Cu-oxidase_3"/>
    <property type="match status" value="1"/>
</dbReference>
<dbReference type="PROSITE" id="PS00061">
    <property type="entry name" value="ADH_SHORT"/>
    <property type="match status" value="1"/>
</dbReference>
<dbReference type="PRINTS" id="PR00080">
    <property type="entry name" value="SDRFAMILY"/>
</dbReference>
<reference evidence="9" key="1">
    <citation type="journal article" date="2006" name="Science">
        <title>Phytophthora genome sequences uncover evolutionary origins and mechanisms of pathogenesis.</title>
        <authorList>
            <person name="Tyler B.M."/>
            <person name="Tripathy S."/>
            <person name="Zhang X."/>
            <person name="Dehal P."/>
            <person name="Jiang R.H."/>
            <person name="Aerts A."/>
            <person name="Arredondo F.D."/>
            <person name="Baxter L."/>
            <person name="Bensasson D."/>
            <person name="Beynon J.L."/>
            <person name="Chapman J."/>
            <person name="Damasceno C.M."/>
            <person name="Dorrance A.E."/>
            <person name="Dou D."/>
            <person name="Dickerman A.W."/>
            <person name="Dubchak I.L."/>
            <person name="Garbelotto M."/>
            <person name="Gijzen M."/>
            <person name="Gordon S.G."/>
            <person name="Govers F."/>
            <person name="Grunwald N.J."/>
            <person name="Huang W."/>
            <person name="Ivors K.L."/>
            <person name="Jones R.W."/>
            <person name="Kamoun S."/>
            <person name="Krampis K."/>
            <person name="Lamour K.H."/>
            <person name="Lee M.K."/>
            <person name="McDonald W.H."/>
            <person name="Medina M."/>
            <person name="Meijer H.J."/>
            <person name="Nordberg E.K."/>
            <person name="Maclean D.J."/>
            <person name="Ospina-Giraldo M.D."/>
            <person name="Morris P.F."/>
            <person name="Phuntumart V."/>
            <person name="Putnam N.H."/>
            <person name="Rash S."/>
            <person name="Rose J.K."/>
            <person name="Sakihama Y."/>
            <person name="Salamov A.A."/>
            <person name="Savidor A."/>
            <person name="Scheuring C.F."/>
            <person name="Smith B.M."/>
            <person name="Sobral B.W."/>
            <person name="Terry A."/>
            <person name="Torto-Alalibo T.A."/>
            <person name="Win J."/>
            <person name="Xu Z."/>
            <person name="Zhang H."/>
            <person name="Grigoriev I.V."/>
            <person name="Rokhsar D.S."/>
            <person name="Boore J.L."/>
        </authorList>
    </citation>
    <scope>NUCLEOTIDE SEQUENCE [LARGE SCALE GENOMIC DNA]</scope>
    <source>
        <strain evidence="9">Pr102</strain>
    </source>
</reference>
<accession>H3GSN3</accession>
<evidence type="ECO:0000256" key="1">
    <source>
        <dbReference type="ARBA" id="ARBA00010609"/>
    </source>
</evidence>
<evidence type="ECO:0000313" key="9">
    <source>
        <dbReference type="Proteomes" id="UP000005238"/>
    </source>
</evidence>
<dbReference type="InterPro" id="IPR036291">
    <property type="entry name" value="NAD(P)-bd_dom_sf"/>
</dbReference>
<proteinExistence type="inferred from homology"/>
<dbReference type="HOGENOM" id="CLU_016328_0_0_1"/>
<dbReference type="GO" id="GO:0005507">
    <property type="term" value="F:copper ion binding"/>
    <property type="evidence" value="ECO:0007669"/>
    <property type="project" value="InterPro"/>
</dbReference>
<dbReference type="PROSITE" id="PS00080">
    <property type="entry name" value="MULTICOPPER_OXIDASE2"/>
    <property type="match status" value="1"/>
</dbReference>
<dbReference type="InterPro" id="IPR011706">
    <property type="entry name" value="Cu-oxidase_C"/>
</dbReference>
<dbReference type="CDD" id="cd05374">
    <property type="entry name" value="17beta-HSD-like_SDR_c"/>
    <property type="match status" value="1"/>
</dbReference>
<feature type="signal peptide" evidence="4">
    <location>
        <begin position="1"/>
        <end position="22"/>
    </location>
</feature>
<protein>
    <submittedName>
        <fullName evidence="8">Uncharacterized protein</fullName>
    </submittedName>
</protein>
<evidence type="ECO:0000259" key="6">
    <source>
        <dbReference type="Pfam" id="PF07731"/>
    </source>
</evidence>
<feature type="domain" description="Plastocyanin-like" evidence="6">
    <location>
        <begin position="403"/>
        <end position="528"/>
    </location>
</feature>
<dbReference type="GO" id="GO:0016491">
    <property type="term" value="F:oxidoreductase activity"/>
    <property type="evidence" value="ECO:0000318"/>
    <property type="project" value="GO_Central"/>
</dbReference>